<evidence type="ECO:0000313" key="1">
    <source>
        <dbReference type="EMBL" id="OAP14144.1"/>
    </source>
</evidence>
<evidence type="ECO:0000313" key="2">
    <source>
        <dbReference type="Proteomes" id="UP000078284"/>
    </source>
</evidence>
<comment type="caution">
    <text evidence="1">The sequence shown here is derived from an EMBL/GenBank/DDBJ whole genome shotgun (WGS) entry which is preliminary data.</text>
</comment>
<dbReference type="AlphaFoldDB" id="A0A178W7U0"/>
<reference evidence="2" key="1">
    <citation type="journal article" date="2016" name="Proc. Natl. Acad. Sci. U.S.A.">
        <title>Chromosome-level assembly of Arabidopsis thaliana Ler reveals the extent of translocation and inversion polymorphisms.</title>
        <authorList>
            <person name="Zapata L."/>
            <person name="Ding J."/>
            <person name="Willing E.M."/>
            <person name="Hartwig B."/>
            <person name="Bezdan D."/>
            <person name="Jiao W.B."/>
            <person name="Patel V."/>
            <person name="Velikkakam James G."/>
            <person name="Koornneef M."/>
            <person name="Ossowski S."/>
            <person name="Schneeberger K."/>
        </authorList>
    </citation>
    <scope>NUCLEOTIDE SEQUENCE [LARGE SCALE GENOMIC DNA]</scope>
    <source>
        <strain evidence="2">cv. Landsberg erecta</strain>
    </source>
</reference>
<organism evidence="1 2">
    <name type="scientific">Arabidopsis thaliana</name>
    <name type="common">Mouse-ear cress</name>
    <dbReference type="NCBI Taxonomy" id="3702"/>
    <lineage>
        <taxon>Eukaryota</taxon>
        <taxon>Viridiplantae</taxon>
        <taxon>Streptophyta</taxon>
        <taxon>Embryophyta</taxon>
        <taxon>Tracheophyta</taxon>
        <taxon>Spermatophyta</taxon>
        <taxon>Magnoliopsida</taxon>
        <taxon>eudicotyledons</taxon>
        <taxon>Gunneridae</taxon>
        <taxon>Pentapetalae</taxon>
        <taxon>rosids</taxon>
        <taxon>malvids</taxon>
        <taxon>Brassicales</taxon>
        <taxon>Brassicaceae</taxon>
        <taxon>Camelineae</taxon>
        <taxon>Arabidopsis</taxon>
    </lineage>
</organism>
<sequence length="50" mass="5674">MSKILKYACKNIICLCGTVSKKEEGNNSSSNLLQGVQKNWLKSKQNWMLI</sequence>
<protein>
    <submittedName>
        <fullName evidence="1">Uncharacterized protein</fullName>
    </submittedName>
</protein>
<dbReference type="Proteomes" id="UP000078284">
    <property type="component" value="Chromosome 1"/>
</dbReference>
<accession>A0A178W7U0</accession>
<dbReference type="EMBL" id="LUHQ01000001">
    <property type="protein sequence ID" value="OAP14144.1"/>
    <property type="molecule type" value="Genomic_DNA"/>
</dbReference>
<name>A0A178W7U0_ARATH</name>
<gene>
    <name evidence="1" type="ordered locus">AXX17_At1g26460</name>
</gene>
<proteinExistence type="predicted"/>